<feature type="region of interest" description="Disordered" evidence="1">
    <location>
        <begin position="1"/>
        <end position="44"/>
    </location>
</feature>
<evidence type="ECO:0000313" key="3">
    <source>
        <dbReference type="EMBL" id="CAG9290157.1"/>
    </source>
</evidence>
<gene>
    <name evidence="3" type="ORF">PTTT1_LOCUS43910</name>
</gene>
<evidence type="ECO:0000259" key="2">
    <source>
        <dbReference type="Pfam" id="PF20710"/>
    </source>
</evidence>
<dbReference type="InterPro" id="IPR049227">
    <property type="entry name" value="DUF6824"/>
</dbReference>
<dbReference type="Pfam" id="PF20710">
    <property type="entry name" value="DUF6824"/>
    <property type="match status" value="1"/>
</dbReference>
<dbReference type="EMBL" id="OU594946">
    <property type="protein sequence ID" value="CAG9290157.1"/>
    <property type="molecule type" value="Genomic_DNA"/>
</dbReference>
<dbReference type="Proteomes" id="UP000836788">
    <property type="component" value="Chromosome 5"/>
</dbReference>
<protein>
    <recommendedName>
        <fullName evidence="2">DUF6824 domain-containing protein</fullName>
    </recommendedName>
</protein>
<feature type="compositionally biased region" description="Polar residues" evidence="1">
    <location>
        <begin position="14"/>
        <end position="23"/>
    </location>
</feature>
<accession>A0A8J9T456</accession>
<reference evidence="3" key="1">
    <citation type="submission" date="2022-02" db="EMBL/GenBank/DDBJ databases">
        <authorList>
            <person name="Giguere J D."/>
        </authorList>
    </citation>
    <scope>NUCLEOTIDE SEQUENCE</scope>
    <source>
        <strain evidence="3">CCAP 1055/1</strain>
    </source>
</reference>
<name>A0A8J9T456_PHATR</name>
<organism evidence="3">
    <name type="scientific">Phaeodactylum tricornutum</name>
    <name type="common">Diatom</name>
    <dbReference type="NCBI Taxonomy" id="2850"/>
    <lineage>
        <taxon>Eukaryota</taxon>
        <taxon>Sar</taxon>
        <taxon>Stramenopiles</taxon>
        <taxon>Ochrophyta</taxon>
        <taxon>Bacillariophyta</taxon>
        <taxon>Bacillariophyceae</taxon>
        <taxon>Bacillariophycidae</taxon>
        <taxon>Naviculales</taxon>
        <taxon>Phaeodactylaceae</taxon>
        <taxon>Phaeodactylum</taxon>
    </lineage>
</organism>
<sequence length="415" mass="45285">MESIPSESFLDEGQMSTANNKSSLAKGEAAKNMQPLPDDFQPGENDVICGRGRNVFNHIGNDSFRTIVAGYLDHYNQASAKLEKSFILSEIVTKVRELSPNGGFVKKDPKSGRWFEVGDFLAREKTSQAFRDALHDKYRSSNTAKKLRRQVEQIDRLHSSQSDEERDFISQNSASLQLGDLESVQSSLLGTDLQRANAFLGENLQLMQARRSARSVLDFHANNKATGPLKQNNFNWLCPNLGSKRNTTPLNTEASMQNFDWGTAGQTNTKPSASLFADLGDFPPLPIANGMLANQTGGLPGRNHNSASFANLPLGNTSLLANFLSQSIAPIHENAPVEGPSIQALMGRASKFDPFDSMLSPEDSQKESLKSLDDIMITPIGAGKDSDLFAKLALLTDEYKGDGNVFEPTPIGETA</sequence>
<feature type="domain" description="DUF6824" evidence="2">
    <location>
        <begin position="46"/>
        <end position="132"/>
    </location>
</feature>
<proteinExistence type="predicted"/>
<dbReference type="AlphaFoldDB" id="A0A8J9T456"/>
<evidence type="ECO:0000256" key="1">
    <source>
        <dbReference type="SAM" id="MobiDB-lite"/>
    </source>
</evidence>